<keyword evidence="6" id="KW-1185">Reference proteome</keyword>
<evidence type="ECO:0000256" key="3">
    <source>
        <dbReference type="ARBA" id="ARBA00023163"/>
    </source>
</evidence>
<keyword evidence="1" id="KW-0805">Transcription regulation</keyword>
<dbReference type="PANTHER" id="PTHR46796:SF12">
    <property type="entry name" value="HTH-TYPE DNA-BINDING TRANSCRIPTIONAL ACTIVATOR EUTR"/>
    <property type="match status" value="1"/>
</dbReference>
<dbReference type="RefSeq" id="WP_070354590.1">
    <property type="nucleotide sequence ID" value="NZ_CP043474.1"/>
</dbReference>
<dbReference type="Gene3D" id="1.10.10.60">
    <property type="entry name" value="Homeodomain-like"/>
    <property type="match status" value="1"/>
</dbReference>
<dbReference type="PANTHER" id="PTHR46796">
    <property type="entry name" value="HTH-TYPE TRANSCRIPTIONAL ACTIVATOR RHAS-RELATED"/>
    <property type="match status" value="1"/>
</dbReference>
<dbReference type="InterPro" id="IPR050204">
    <property type="entry name" value="AraC_XylS_family_regulators"/>
</dbReference>
<evidence type="ECO:0000313" key="6">
    <source>
        <dbReference type="Proteomes" id="UP000178953"/>
    </source>
</evidence>
<dbReference type="SMART" id="SM00342">
    <property type="entry name" value="HTH_ARAC"/>
    <property type="match status" value="1"/>
</dbReference>
<gene>
    <name evidence="5" type="ORF">BEL07_18630</name>
</gene>
<keyword evidence="2" id="KW-0238">DNA-binding</keyword>
<evidence type="ECO:0000313" key="5">
    <source>
        <dbReference type="EMBL" id="OFJ52227.1"/>
    </source>
</evidence>
<dbReference type="Proteomes" id="UP000178953">
    <property type="component" value="Unassembled WGS sequence"/>
</dbReference>
<dbReference type="GO" id="GO:0043565">
    <property type="term" value="F:sequence-specific DNA binding"/>
    <property type="evidence" value="ECO:0007669"/>
    <property type="project" value="InterPro"/>
</dbReference>
<feature type="domain" description="HTH araC/xylS-type" evidence="4">
    <location>
        <begin position="209"/>
        <end position="310"/>
    </location>
</feature>
<evidence type="ECO:0000256" key="1">
    <source>
        <dbReference type="ARBA" id="ARBA00023015"/>
    </source>
</evidence>
<dbReference type="GO" id="GO:0003700">
    <property type="term" value="F:DNA-binding transcription factor activity"/>
    <property type="evidence" value="ECO:0007669"/>
    <property type="project" value="InterPro"/>
</dbReference>
<dbReference type="SUPFAM" id="SSF46689">
    <property type="entry name" value="Homeodomain-like"/>
    <property type="match status" value="1"/>
</dbReference>
<dbReference type="PROSITE" id="PS01124">
    <property type="entry name" value="HTH_ARAC_FAMILY_2"/>
    <property type="match status" value="1"/>
</dbReference>
<keyword evidence="3" id="KW-0804">Transcription</keyword>
<reference evidence="5 6" key="1">
    <citation type="submission" date="2016-09" db="EMBL/GenBank/DDBJ databases">
        <title>genome sequence of Mycobacterium sp. 739 SCH.</title>
        <authorList>
            <person name="Greninger A.L."/>
            <person name="Qin X."/>
            <person name="Jerome K."/>
            <person name="Vora S."/>
            <person name="Quinn K."/>
        </authorList>
    </citation>
    <scope>NUCLEOTIDE SEQUENCE [LARGE SCALE GENOMIC DNA]</scope>
    <source>
        <strain evidence="5 6">SCH</strain>
    </source>
</reference>
<proteinExistence type="predicted"/>
<dbReference type="Pfam" id="PF12833">
    <property type="entry name" value="HTH_18"/>
    <property type="match status" value="1"/>
</dbReference>
<comment type="caution">
    <text evidence="5">The sequence shown here is derived from an EMBL/GenBank/DDBJ whole genome shotgun (WGS) entry which is preliminary data.</text>
</comment>
<accession>A0A1E8Q1F2</accession>
<protein>
    <submittedName>
        <fullName evidence="5">AraC family transcriptional regulator</fullName>
    </submittedName>
</protein>
<name>A0A1E8Q1F2_9MYCO</name>
<dbReference type="AlphaFoldDB" id="A0A1E8Q1F2"/>
<evidence type="ECO:0000256" key="2">
    <source>
        <dbReference type="ARBA" id="ARBA00023125"/>
    </source>
</evidence>
<organism evidence="5 6">
    <name type="scientific">Mycolicibacterium grossiae</name>
    <dbReference type="NCBI Taxonomy" id="1552759"/>
    <lineage>
        <taxon>Bacteria</taxon>
        <taxon>Bacillati</taxon>
        <taxon>Actinomycetota</taxon>
        <taxon>Actinomycetes</taxon>
        <taxon>Mycobacteriales</taxon>
        <taxon>Mycobacteriaceae</taxon>
        <taxon>Mycolicibacterium</taxon>
    </lineage>
</organism>
<evidence type="ECO:0000259" key="4">
    <source>
        <dbReference type="PROSITE" id="PS01124"/>
    </source>
</evidence>
<dbReference type="EMBL" id="MCHX01000045">
    <property type="protein sequence ID" value="OFJ52227.1"/>
    <property type="molecule type" value="Genomic_DNA"/>
</dbReference>
<dbReference type="InterPro" id="IPR018060">
    <property type="entry name" value="HTH_AraC"/>
</dbReference>
<sequence length="310" mass="34078">MSFDSTDIGATEDFLVKAYTKMQIGGEGESPRTRIERRWLGSIAVDQLSLTYDMGYDANPLEKVTLCRVRSGSIASSFNGVDDVYGPGDVTLVAPPGLPYSGRVCAATYDLAMLDTRELDRVASAEGGSTPVRLLGHRPVTPEAGQRLSAFLDYLRTTVAGTPRAHASTLVASTATSHLASIVLDTFPTNAQAEATAADRHDATPTTLRRAIAYVEENAHNDITISDLAQHVYLTPRGVQYMFRRYLDCTPMEYTRQVRLQRAHRDLLDADPNLVTVTQVAVKWGFAHTGRFASRYRQQFGAYPQETLRA</sequence>
<dbReference type="InterPro" id="IPR009057">
    <property type="entry name" value="Homeodomain-like_sf"/>
</dbReference>
<dbReference type="OrthoDB" id="5464689at2"/>